<dbReference type="GO" id="GO:0015485">
    <property type="term" value="F:cholesterol binding"/>
    <property type="evidence" value="ECO:0007669"/>
    <property type="project" value="TreeGrafter"/>
</dbReference>
<feature type="non-terminal residue" evidence="10">
    <location>
        <position position="319"/>
    </location>
</feature>
<keyword evidence="11" id="KW-1185">Reference proteome</keyword>
<evidence type="ECO:0000313" key="10">
    <source>
        <dbReference type="EMBL" id="KAH9329768.1"/>
    </source>
</evidence>
<evidence type="ECO:0000313" key="11">
    <source>
        <dbReference type="Proteomes" id="UP000824469"/>
    </source>
</evidence>
<keyword evidence="6" id="KW-1133">Transmembrane helix</keyword>
<evidence type="ECO:0000256" key="5">
    <source>
        <dbReference type="ARBA" id="ARBA00022968"/>
    </source>
</evidence>
<comment type="caution">
    <text evidence="10">The sequence shown here is derived from an EMBL/GenBank/DDBJ whole genome shotgun (WGS) entry which is preliminary data.</text>
</comment>
<comment type="similarity">
    <text evidence="2">Belongs to the band 7/mec-2 family.</text>
</comment>
<evidence type="ECO:0000259" key="9">
    <source>
        <dbReference type="Pfam" id="PF01145"/>
    </source>
</evidence>
<keyword evidence="5" id="KW-0735">Signal-anchor</keyword>
<name>A0AA38GVH2_TAXCH</name>
<comment type="subcellular location">
    <subcellularLocation>
        <location evidence="1">Endoplasmic reticulum membrane</location>
        <topology evidence="1">Single-pass type II membrane protein</topology>
    </subcellularLocation>
</comment>
<feature type="domain" description="Band 7" evidence="9">
    <location>
        <begin position="17"/>
        <end position="62"/>
    </location>
</feature>
<protein>
    <recommendedName>
        <fullName evidence="9">Band 7 domain-containing protein</fullName>
    </recommendedName>
</protein>
<dbReference type="GO" id="GO:0005789">
    <property type="term" value="C:endoplasmic reticulum membrane"/>
    <property type="evidence" value="ECO:0007669"/>
    <property type="project" value="UniProtKB-SubCell"/>
</dbReference>
<dbReference type="PANTHER" id="PTHR15351">
    <property type="entry name" value="ERLIN (ER LIPID RAFT ASSOCIATED PROTEIN) HOMOLOG"/>
    <property type="match status" value="1"/>
</dbReference>
<sequence length="319" mass="34936">LSLPLLAASSSLDIVHQVPEGHVGAYWRGGALLKTITSPGFHFKTPFLTQYEPIQVTIQTDKEAEIDGHSILSLYNGSAVGEKGAAFTQVVVLLIQNHVLESIPQPIIGIKFRNSHTGGGPISKPPENRLPQRILKSQTAQGKRIVGEVGEGSDVKDSLDAKATSTLLAMGKDIEGLNQVRKGQGKDFSPQRMKMEDLVSNLVAENKFIEHRINALVNFSKLSLESCLSQIKLIEMLVGKEIIEHPKKKSEGDTSGGKRDRFQVVHQSGLPLPSEIIYTQSVNDEIDLNRDGLRISGLGDLSNICFGKIPWMFDIELDK</sequence>
<dbReference type="EMBL" id="JAHRHJ020000001">
    <property type="protein sequence ID" value="KAH9329768.1"/>
    <property type="molecule type" value="Genomic_DNA"/>
</dbReference>
<dbReference type="Pfam" id="PF01145">
    <property type="entry name" value="Band_7"/>
    <property type="match status" value="1"/>
</dbReference>
<dbReference type="InterPro" id="IPR001107">
    <property type="entry name" value="Band_7"/>
</dbReference>
<evidence type="ECO:0000256" key="7">
    <source>
        <dbReference type="ARBA" id="ARBA00023136"/>
    </source>
</evidence>
<dbReference type="InterPro" id="IPR033294">
    <property type="entry name" value="Erlin1/2"/>
</dbReference>
<dbReference type="PANTHER" id="PTHR15351:SF3">
    <property type="entry name" value="ERLIN"/>
    <property type="match status" value="1"/>
</dbReference>
<dbReference type="AlphaFoldDB" id="A0AA38GVH2"/>
<dbReference type="GO" id="GO:0031625">
    <property type="term" value="F:ubiquitin protein ligase binding"/>
    <property type="evidence" value="ECO:0007669"/>
    <property type="project" value="InterPro"/>
</dbReference>
<proteinExistence type="inferred from homology"/>
<keyword evidence="7" id="KW-0472">Membrane</keyword>
<evidence type="ECO:0000256" key="8">
    <source>
        <dbReference type="ARBA" id="ARBA00023180"/>
    </source>
</evidence>
<feature type="non-terminal residue" evidence="10">
    <location>
        <position position="1"/>
    </location>
</feature>
<evidence type="ECO:0000256" key="4">
    <source>
        <dbReference type="ARBA" id="ARBA00022824"/>
    </source>
</evidence>
<accession>A0AA38GVH2</accession>
<reference evidence="10 11" key="1">
    <citation type="journal article" date="2021" name="Nat. Plants">
        <title>The Taxus genome provides insights into paclitaxel biosynthesis.</title>
        <authorList>
            <person name="Xiong X."/>
            <person name="Gou J."/>
            <person name="Liao Q."/>
            <person name="Li Y."/>
            <person name="Zhou Q."/>
            <person name="Bi G."/>
            <person name="Li C."/>
            <person name="Du R."/>
            <person name="Wang X."/>
            <person name="Sun T."/>
            <person name="Guo L."/>
            <person name="Liang H."/>
            <person name="Lu P."/>
            <person name="Wu Y."/>
            <person name="Zhang Z."/>
            <person name="Ro D.K."/>
            <person name="Shang Y."/>
            <person name="Huang S."/>
            <person name="Yan J."/>
        </authorList>
    </citation>
    <scope>NUCLEOTIDE SEQUENCE [LARGE SCALE GENOMIC DNA]</scope>
    <source>
        <strain evidence="10">Ta-2019</strain>
    </source>
</reference>
<gene>
    <name evidence="10" type="ORF">KI387_001876</name>
</gene>
<evidence type="ECO:0000256" key="2">
    <source>
        <dbReference type="ARBA" id="ARBA00008164"/>
    </source>
</evidence>
<evidence type="ECO:0000256" key="3">
    <source>
        <dbReference type="ARBA" id="ARBA00022692"/>
    </source>
</evidence>
<evidence type="ECO:0000256" key="6">
    <source>
        <dbReference type="ARBA" id="ARBA00022989"/>
    </source>
</evidence>
<organism evidence="10 11">
    <name type="scientific">Taxus chinensis</name>
    <name type="common">Chinese yew</name>
    <name type="synonym">Taxus wallichiana var. chinensis</name>
    <dbReference type="NCBI Taxonomy" id="29808"/>
    <lineage>
        <taxon>Eukaryota</taxon>
        <taxon>Viridiplantae</taxon>
        <taxon>Streptophyta</taxon>
        <taxon>Embryophyta</taxon>
        <taxon>Tracheophyta</taxon>
        <taxon>Spermatophyta</taxon>
        <taxon>Pinopsida</taxon>
        <taxon>Pinidae</taxon>
        <taxon>Conifers II</taxon>
        <taxon>Cupressales</taxon>
        <taxon>Taxaceae</taxon>
        <taxon>Taxus</taxon>
    </lineage>
</organism>
<keyword evidence="8" id="KW-0325">Glycoprotein</keyword>
<keyword evidence="3" id="KW-0812">Transmembrane</keyword>
<evidence type="ECO:0000256" key="1">
    <source>
        <dbReference type="ARBA" id="ARBA00004648"/>
    </source>
</evidence>
<keyword evidence="4" id="KW-0256">Endoplasmic reticulum</keyword>
<dbReference type="GO" id="GO:0032933">
    <property type="term" value="P:SREBP signaling pathway"/>
    <property type="evidence" value="ECO:0007669"/>
    <property type="project" value="TreeGrafter"/>
</dbReference>
<dbReference type="Proteomes" id="UP000824469">
    <property type="component" value="Unassembled WGS sequence"/>
</dbReference>